<dbReference type="KEGG" id="eke:EK0264_07155"/>
<evidence type="ECO:0000256" key="3">
    <source>
        <dbReference type="ARBA" id="ARBA00022801"/>
    </source>
</evidence>
<reference evidence="6 7" key="1">
    <citation type="journal article" date="2018" name="Int. J. Syst. Evol. Microbiol.">
        <title>Epidermidibacterium keratini gen. nov., sp. nov., a member of the family Sporichthyaceae, isolated from keratin epidermis.</title>
        <authorList>
            <person name="Lee D.G."/>
            <person name="Trujillo M.E."/>
            <person name="Kang S."/>
            <person name="Nam J.J."/>
            <person name="Kim Y.J."/>
        </authorList>
    </citation>
    <scope>NUCLEOTIDE SEQUENCE [LARGE SCALE GENOMIC DNA]</scope>
    <source>
        <strain evidence="6 7">EPI-7</strain>
    </source>
</reference>
<gene>
    <name evidence="6" type="ORF">EK0264_07155</name>
</gene>
<protein>
    <submittedName>
        <fullName evidence="6">PIN domain-containing protein</fullName>
    </submittedName>
</protein>
<dbReference type="Gene3D" id="3.40.50.1010">
    <property type="entry name" value="5'-nuclease"/>
    <property type="match status" value="1"/>
</dbReference>
<keyword evidence="1" id="KW-0540">Nuclease</keyword>
<name>A0A7L4YLC2_9ACTN</name>
<dbReference type="InParanoid" id="A0A7L4YLC2"/>
<dbReference type="Proteomes" id="UP000463857">
    <property type="component" value="Chromosome"/>
</dbReference>
<evidence type="ECO:0000313" key="6">
    <source>
        <dbReference type="EMBL" id="QHC00075.1"/>
    </source>
</evidence>
<keyword evidence="4" id="KW-0460">Magnesium</keyword>
<dbReference type="InterPro" id="IPR002716">
    <property type="entry name" value="PIN_dom"/>
</dbReference>
<dbReference type="SUPFAM" id="SSF88723">
    <property type="entry name" value="PIN domain-like"/>
    <property type="match status" value="1"/>
</dbReference>
<dbReference type="EMBL" id="CP047156">
    <property type="protein sequence ID" value="QHC00075.1"/>
    <property type="molecule type" value="Genomic_DNA"/>
</dbReference>
<dbReference type="GO" id="GO:0046872">
    <property type="term" value="F:metal ion binding"/>
    <property type="evidence" value="ECO:0007669"/>
    <property type="project" value="UniProtKB-KW"/>
</dbReference>
<keyword evidence="2" id="KW-0479">Metal-binding</keyword>
<proteinExistence type="predicted"/>
<sequence length="129" mass="13756">MIVDASAVLAVLQREDGWERIAQALLDAPSRMSVANWLEAAIVVDSRSGLDRDGFGNTIESMGIDLEPVTAEQAHVARSAYRRFGRGSGHPAKLNFGDCFAYALSVLSGEPLLYVGDDFAATDVEAALA</sequence>
<keyword evidence="7" id="KW-1185">Reference proteome</keyword>
<dbReference type="GO" id="GO:0016787">
    <property type="term" value="F:hydrolase activity"/>
    <property type="evidence" value="ECO:0007669"/>
    <property type="project" value="UniProtKB-KW"/>
</dbReference>
<dbReference type="RefSeq" id="WP_159544196.1">
    <property type="nucleotide sequence ID" value="NZ_CP047156.1"/>
</dbReference>
<dbReference type="AlphaFoldDB" id="A0A7L4YLC2"/>
<evidence type="ECO:0000256" key="4">
    <source>
        <dbReference type="ARBA" id="ARBA00022842"/>
    </source>
</evidence>
<dbReference type="Pfam" id="PF01850">
    <property type="entry name" value="PIN"/>
    <property type="match status" value="1"/>
</dbReference>
<organism evidence="6 7">
    <name type="scientific">Epidermidibacterium keratini</name>
    <dbReference type="NCBI Taxonomy" id="1891644"/>
    <lineage>
        <taxon>Bacteria</taxon>
        <taxon>Bacillati</taxon>
        <taxon>Actinomycetota</taxon>
        <taxon>Actinomycetes</taxon>
        <taxon>Sporichthyales</taxon>
        <taxon>Sporichthyaceae</taxon>
        <taxon>Epidermidibacterium</taxon>
    </lineage>
</organism>
<feature type="domain" description="PIN" evidence="5">
    <location>
        <begin position="1"/>
        <end position="123"/>
    </location>
</feature>
<evidence type="ECO:0000259" key="5">
    <source>
        <dbReference type="Pfam" id="PF01850"/>
    </source>
</evidence>
<accession>A0A7L4YLC2</accession>
<dbReference type="InterPro" id="IPR029060">
    <property type="entry name" value="PIN-like_dom_sf"/>
</dbReference>
<dbReference type="GO" id="GO:0004518">
    <property type="term" value="F:nuclease activity"/>
    <property type="evidence" value="ECO:0007669"/>
    <property type="project" value="UniProtKB-KW"/>
</dbReference>
<dbReference type="CDD" id="cd09871">
    <property type="entry name" value="PIN_MtVapC28-VapC30-like"/>
    <property type="match status" value="1"/>
</dbReference>
<keyword evidence="3" id="KW-0378">Hydrolase</keyword>
<dbReference type="OrthoDB" id="32625at2"/>
<evidence type="ECO:0000313" key="7">
    <source>
        <dbReference type="Proteomes" id="UP000463857"/>
    </source>
</evidence>
<evidence type="ECO:0000256" key="1">
    <source>
        <dbReference type="ARBA" id="ARBA00022722"/>
    </source>
</evidence>
<evidence type="ECO:0000256" key="2">
    <source>
        <dbReference type="ARBA" id="ARBA00022723"/>
    </source>
</evidence>